<dbReference type="InterPro" id="IPR036291">
    <property type="entry name" value="NAD(P)-bd_dom_sf"/>
</dbReference>
<reference evidence="7" key="1">
    <citation type="submission" date="2025-08" db="UniProtKB">
        <authorList>
            <consortium name="RefSeq"/>
        </authorList>
    </citation>
    <scope>IDENTIFICATION</scope>
    <source>
        <strain evidence="7">USDA-PBARC FA_bdor</strain>
        <tissue evidence="7">Whole organism</tissue>
    </source>
</reference>
<keyword evidence="3" id="KW-0560">Oxidoreductase</keyword>
<dbReference type="Gene3D" id="3.40.50.720">
    <property type="entry name" value="NAD(P)-binding Rossmann-like Domain"/>
    <property type="match status" value="1"/>
</dbReference>
<feature type="domain" description="Lactate/malate dehydrogenase C-terminal" evidence="5">
    <location>
        <begin position="139"/>
        <end position="289"/>
    </location>
</feature>
<evidence type="ECO:0000259" key="5">
    <source>
        <dbReference type="Pfam" id="PF02866"/>
    </source>
</evidence>
<gene>
    <name evidence="7" type="primary">LOC105265292</name>
</gene>
<dbReference type="PANTHER" id="PTHR11540:SF16">
    <property type="entry name" value="MALATE DEHYDROGENASE, MITOCHONDRIAL"/>
    <property type="match status" value="1"/>
</dbReference>
<dbReference type="RefSeq" id="XP_011301009.1">
    <property type="nucleotide sequence ID" value="XM_011302707.1"/>
</dbReference>
<proteinExistence type="predicted"/>
<evidence type="ECO:0000256" key="2">
    <source>
        <dbReference type="ARBA" id="ARBA00022532"/>
    </source>
</evidence>
<dbReference type="Gene3D" id="3.90.110.10">
    <property type="entry name" value="Lactate dehydrogenase/glycoside hydrolase, family 4, C-terminal"/>
    <property type="match status" value="1"/>
</dbReference>
<evidence type="ECO:0000313" key="7">
    <source>
        <dbReference type="RefSeq" id="XP_011301009.1"/>
    </source>
</evidence>
<dbReference type="InterPro" id="IPR015955">
    <property type="entry name" value="Lactate_DH/Glyco_Ohase_4_C"/>
</dbReference>
<dbReference type="OrthoDB" id="4069699at2759"/>
<name>A0A9R1T0W5_9HYME</name>
<evidence type="ECO:0000256" key="1">
    <source>
        <dbReference type="ARBA" id="ARBA00012995"/>
    </source>
</evidence>
<organism evidence="6 7">
    <name type="scientific">Fopius arisanus</name>
    <dbReference type="NCBI Taxonomy" id="64838"/>
    <lineage>
        <taxon>Eukaryota</taxon>
        <taxon>Metazoa</taxon>
        <taxon>Ecdysozoa</taxon>
        <taxon>Arthropoda</taxon>
        <taxon>Hexapoda</taxon>
        <taxon>Insecta</taxon>
        <taxon>Pterygota</taxon>
        <taxon>Neoptera</taxon>
        <taxon>Endopterygota</taxon>
        <taxon>Hymenoptera</taxon>
        <taxon>Apocrita</taxon>
        <taxon>Ichneumonoidea</taxon>
        <taxon>Braconidae</taxon>
        <taxon>Opiinae</taxon>
        <taxon>Fopius</taxon>
    </lineage>
</organism>
<dbReference type="GO" id="GO:0030060">
    <property type="term" value="F:L-malate dehydrogenase (NAD+) activity"/>
    <property type="evidence" value="ECO:0007669"/>
    <property type="project" value="UniProtKB-EC"/>
</dbReference>
<sequence length="314" mass="34347">MTPIFTAVLLKQSKLFRSINIVDVTNSLAGAVFDAGHIDTKAKIKYYRKSSLKEGLSNVDIIALMDNAEGKILSTEPKIQLMMSSNYVKEMANEISNINPCALVAVFARPVTATLPLVSEIFNRRNCWDPNKILGSVALDVMRIESMAANLFHLNPSFLSVPMTGGADSTTSVPLLTIAKPLNHISREHEKLLMNQLRSCDRELEECAENFNGPAMSSGAAAARFISTIGRALAGETNVKCSAYVRSNIIPFCRFFANEIELGTTGIKNNYGLPKVSPMSVNLIQRAIPIITELSDMACQPIVDQEDLSICTKM</sequence>
<dbReference type="Proteomes" id="UP000694866">
    <property type="component" value="Unplaced"/>
</dbReference>
<evidence type="ECO:0000256" key="4">
    <source>
        <dbReference type="ARBA" id="ARBA00023027"/>
    </source>
</evidence>
<dbReference type="EC" id="1.1.1.37" evidence="1"/>
<dbReference type="SUPFAM" id="SSF56327">
    <property type="entry name" value="LDH C-terminal domain-like"/>
    <property type="match status" value="1"/>
</dbReference>
<dbReference type="AlphaFoldDB" id="A0A9R1T0W5"/>
<evidence type="ECO:0000313" key="6">
    <source>
        <dbReference type="Proteomes" id="UP000694866"/>
    </source>
</evidence>
<dbReference type="GO" id="GO:0006099">
    <property type="term" value="P:tricarboxylic acid cycle"/>
    <property type="evidence" value="ECO:0007669"/>
    <property type="project" value="UniProtKB-KW"/>
</dbReference>
<accession>A0A9R1T0W5</accession>
<keyword evidence="2" id="KW-0816">Tricarboxylic acid cycle</keyword>
<dbReference type="Pfam" id="PF02866">
    <property type="entry name" value="Ldh_1_C"/>
    <property type="match status" value="1"/>
</dbReference>
<dbReference type="SUPFAM" id="SSF51735">
    <property type="entry name" value="NAD(P)-binding Rossmann-fold domains"/>
    <property type="match status" value="1"/>
</dbReference>
<dbReference type="KEGG" id="fas:105265292"/>
<evidence type="ECO:0000256" key="3">
    <source>
        <dbReference type="ARBA" id="ARBA00023002"/>
    </source>
</evidence>
<dbReference type="GO" id="GO:0005739">
    <property type="term" value="C:mitochondrion"/>
    <property type="evidence" value="ECO:0007669"/>
    <property type="project" value="TreeGrafter"/>
</dbReference>
<dbReference type="PANTHER" id="PTHR11540">
    <property type="entry name" value="MALATE AND LACTATE DEHYDROGENASE"/>
    <property type="match status" value="1"/>
</dbReference>
<protein>
    <recommendedName>
        <fullName evidence="1">malate dehydrogenase</fullName>
        <ecNumber evidence="1">1.1.1.37</ecNumber>
    </recommendedName>
</protein>
<dbReference type="InterPro" id="IPR022383">
    <property type="entry name" value="Lactate/malate_DH_C"/>
</dbReference>
<keyword evidence="6" id="KW-1185">Reference proteome</keyword>
<dbReference type="GeneID" id="105265292"/>
<keyword evidence="4" id="KW-0520">NAD</keyword>